<accession>A0A067RDA4</accession>
<evidence type="ECO:0000313" key="2">
    <source>
        <dbReference type="Proteomes" id="UP000027135"/>
    </source>
</evidence>
<keyword evidence="2" id="KW-1185">Reference proteome</keyword>
<reference evidence="1 2" key="1">
    <citation type="journal article" date="2014" name="Nat. Commun.">
        <title>Molecular traces of alternative social organization in a termite genome.</title>
        <authorList>
            <person name="Terrapon N."/>
            <person name="Li C."/>
            <person name="Robertson H.M."/>
            <person name="Ji L."/>
            <person name="Meng X."/>
            <person name="Booth W."/>
            <person name="Chen Z."/>
            <person name="Childers C.P."/>
            <person name="Glastad K.M."/>
            <person name="Gokhale K."/>
            <person name="Gowin J."/>
            <person name="Gronenberg W."/>
            <person name="Hermansen R.A."/>
            <person name="Hu H."/>
            <person name="Hunt B.G."/>
            <person name="Huylmans A.K."/>
            <person name="Khalil S.M."/>
            <person name="Mitchell R.D."/>
            <person name="Munoz-Torres M.C."/>
            <person name="Mustard J.A."/>
            <person name="Pan H."/>
            <person name="Reese J.T."/>
            <person name="Scharf M.E."/>
            <person name="Sun F."/>
            <person name="Vogel H."/>
            <person name="Xiao J."/>
            <person name="Yang W."/>
            <person name="Yang Z."/>
            <person name="Yang Z."/>
            <person name="Zhou J."/>
            <person name="Zhu J."/>
            <person name="Brent C.S."/>
            <person name="Elsik C.G."/>
            <person name="Goodisman M.A."/>
            <person name="Liberles D.A."/>
            <person name="Roe R.M."/>
            <person name="Vargo E.L."/>
            <person name="Vilcinskas A."/>
            <person name="Wang J."/>
            <person name="Bornberg-Bauer E."/>
            <person name="Korb J."/>
            <person name="Zhang G."/>
            <person name="Liebig J."/>
        </authorList>
    </citation>
    <scope>NUCLEOTIDE SEQUENCE [LARGE SCALE GENOMIC DNA]</scope>
    <source>
        <tissue evidence="1">Whole organism</tissue>
    </source>
</reference>
<proteinExistence type="predicted"/>
<evidence type="ECO:0000313" key="1">
    <source>
        <dbReference type="EMBL" id="KDR21861.1"/>
    </source>
</evidence>
<dbReference type="AlphaFoldDB" id="A0A067RDA4"/>
<protein>
    <submittedName>
        <fullName evidence="1">Uncharacterized protein</fullName>
    </submittedName>
</protein>
<dbReference type="InParanoid" id="A0A067RDA4"/>
<name>A0A067RDA4_ZOONE</name>
<sequence>MRFRGDGVVVVRCILRISLARPYFHSMSDCAWIRCAVVFNVNQLSVVDDHIRCCCN</sequence>
<dbReference type="EMBL" id="KK852532">
    <property type="protein sequence ID" value="KDR21861.1"/>
    <property type="molecule type" value="Genomic_DNA"/>
</dbReference>
<organism evidence="1 2">
    <name type="scientific">Zootermopsis nevadensis</name>
    <name type="common">Dampwood termite</name>
    <dbReference type="NCBI Taxonomy" id="136037"/>
    <lineage>
        <taxon>Eukaryota</taxon>
        <taxon>Metazoa</taxon>
        <taxon>Ecdysozoa</taxon>
        <taxon>Arthropoda</taxon>
        <taxon>Hexapoda</taxon>
        <taxon>Insecta</taxon>
        <taxon>Pterygota</taxon>
        <taxon>Neoptera</taxon>
        <taxon>Polyneoptera</taxon>
        <taxon>Dictyoptera</taxon>
        <taxon>Blattodea</taxon>
        <taxon>Blattoidea</taxon>
        <taxon>Termitoidae</taxon>
        <taxon>Termopsidae</taxon>
        <taxon>Zootermopsis</taxon>
    </lineage>
</organism>
<gene>
    <name evidence="1" type="ORF">L798_03198</name>
</gene>
<dbReference type="Proteomes" id="UP000027135">
    <property type="component" value="Unassembled WGS sequence"/>
</dbReference>